<gene>
    <name evidence="4" type="ORF">TTRE_0000944001</name>
</gene>
<accession>A0A077ZL09</accession>
<evidence type="ECO:0000313" key="4">
    <source>
        <dbReference type="EMBL" id="CDW61026.1"/>
    </source>
</evidence>
<feature type="domain" description="C2H2-type" evidence="3">
    <location>
        <begin position="105"/>
        <end position="128"/>
    </location>
</feature>
<dbReference type="STRING" id="36087.A0A077ZL09"/>
<dbReference type="Pfam" id="PF00096">
    <property type="entry name" value="zf-C2H2"/>
    <property type="match status" value="1"/>
</dbReference>
<keyword evidence="4" id="KW-0695">RNA-directed DNA polymerase</keyword>
<dbReference type="GO" id="GO:0008270">
    <property type="term" value="F:zinc ion binding"/>
    <property type="evidence" value="ECO:0007669"/>
    <property type="project" value="UniProtKB-KW"/>
</dbReference>
<dbReference type="AlphaFoldDB" id="A0A077ZL09"/>
<dbReference type="InterPro" id="IPR013087">
    <property type="entry name" value="Znf_C2H2_type"/>
</dbReference>
<evidence type="ECO:0000256" key="1">
    <source>
        <dbReference type="PROSITE-ProRule" id="PRU00042"/>
    </source>
</evidence>
<evidence type="ECO:0000256" key="2">
    <source>
        <dbReference type="SAM" id="MobiDB-lite"/>
    </source>
</evidence>
<feature type="non-terminal residue" evidence="4">
    <location>
        <position position="261"/>
    </location>
</feature>
<keyword evidence="4" id="KW-0808">Transferase</keyword>
<dbReference type="Proteomes" id="UP000030665">
    <property type="component" value="Unassembled WGS sequence"/>
</dbReference>
<keyword evidence="4" id="KW-0548">Nucleotidyltransferase</keyword>
<keyword evidence="1" id="KW-0863">Zinc-finger</keyword>
<evidence type="ECO:0000313" key="5">
    <source>
        <dbReference type="Proteomes" id="UP000030665"/>
    </source>
</evidence>
<dbReference type="SUPFAM" id="SSF57667">
    <property type="entry name" value="beta-beta-alpha zinc fingers"/>
    <property type="match status" value="1"/>
</dbReference>
<dbReference type="EMBL" id="HG807721">
    <property type="protein sequence ID" value="CDW61026.1"/>
    <property type="molecule type" value="Genomic_DNA"/>
</dbReference>
<keyword evidence="5" id="KW-1185">Reference proteome</keyword>
<evidence type="ECO:0000259" key="3">
    <source>
        <dbReference type="PROSITE" id="PS50157"/>
    </source>
</evidence>
<reference evidence="4" key="2">
    <citation type="submission" date="2014-03" db="EMBL/GenBank/DDBJ databases">
        <title>The whipworm genome and dual-species transcriptomics of an intimate host-pathogen interaction.</title>
        <authorList>
            <person name="Foth B.J."/>
            <person name="Tsai I.J."/>
            <person name="Reid A.J."/>
            <person name="Bancroft A.J."/>
            <person name="Nichol S."/>
            <person name="Tracey A."/>
            <person name="Holroyd N."/>
            <person name="Cotton J.A."/>
            <person name="Stanley E.J."/>
            <person name="Zarowiecki M."/>
            <person name="Liu J.Z."/>
            <person name="Huckvale T."/>
            <person name="Cooper P.J."/>
            <person name="Grencis R.K."/>
            <person name="Berriman M."/>
        </authorList>
    </citation>
    <scope>NUCLEOTIDE SEQUENCE [LARGE SCALE GENOMIC DNA]</scope>
</reference>
<dbReference type="OrthoDB" id="5937268at2759"/>
<dbReference type="PROSITE" id="PS00028">
    <property type="entry name" value="ZINC_FINGER_C2H2_1"/>
    <property type="match status" value="2"/>
</dbReference>
<dbReference type="Gene3D" id="3.30.160.60">
    <property type="entry name" value="Classic Zinc Finger"/>
    <property type="match status" value="1"/>
</dbReference>
<protein>
    <submittedName>
        <fullName evidence="4">Reverse transcriptase</fullName>
    </submittedName>
</protein>
<proteinExistence type="predicted"/>
<reference evidence="4" key="1">
    <citation type="submission" date="2014-01" db="EMBL/GenBank/DDBJ databases">
        <authorList>
            <person name="Aslett M."/>
        </authorList>
    </citation>
    <scope>NUCLEOTIDE SEQUENCE</scope>
</reference>
<dbReference type="PROSITE" id="PS50157">
    <property type="entry name" value="ZINC_FINGER_C2H2_2"/>
    <property type="match status" value="1"/>
</dbReference>
<name>A0A077ZL09_TRITR</name>
<dbReference type="InterPro" id="IPR036236">
    <property type="entry name" value="Znf_C2H2_sf"/>
</dbReference>
<feature type="region of interest" description="Disordered" evidence="2">
    <location>
        <begin position="1"/>
        <end position="20"/>
    </location>
</feature>
<organism evidence="4 5">
    <name type="scientific">Trichuris trichiura</name>
    <name type="common">Whipworm</name>
    <name type="synonym">Trichocephalus trichiurus</name>
    <dbReference type="NCBI Taxonomy" id="36087"/>
    <lineage>
        <taxon>Eukaryota</taxon>
        <taxon>Metazoa</taxon>
        <taxon>Ecdysozoa</taxon>
        <taxon>Nematoda</taxon>
        <taxon>Enoplea</taxon>
        <taxon>Dorylaimia</taxon>
        <taxon>Trichinellida</taxon>
        <taxon>Trichuridae</taxon>
        <taxon>Trichuris</taxon>
    </lineage>
</organism>
<dbReference type="SMART" id="SM00355">
    <property type="entry name" value="ZnF_C2H2"/>
    <property type="match status" value="2"/>
</dbReference>
<sequence length="261" mass="28609">MESTSNVTPQRDPERTAGGDGADFVAAAYPGPFRCPLCVTIVSVAHTFLEHMRSHGKDVRFLCGKCDRLWPTIHSVACHYSKCGRRVTRSARLPPIAIEDRPHTVACTDCGEQFTTATGLQLHRRSAHPEAFNADRPREKKSRWSQFEVLALATLEAELPRNIVNVNQVLSRQLFDKHGLSRNVEMIKGQRKKIQYKELVSSIQSGFSRAIDALTESSESQVYGSATSAVPASLDVLPDNNRTLPSEAPATSSAAVLPADA</sequence>
<keyword evidence="1" id="KW-0862">Zinc</keyword>
<dbReference type="GO" id="GO:0003964">
    <property type="term" value="F:RNA-directed DNA polymerase activity"/>
    <property type="evidence" value="ECO:0007669"/>
    <property type="project" value="UniProtKB-KW"/>
</dbReference>
<keyword evidence="1" id="KW-0479">Metal-binding</keyword>